<evidence type="ECO:0000256" key="1">
    <source>
        <dbReference type="ARBA" id="ARBA00006941"/>
    </source>
</evidence>
<reference evidence="4" key="1">
    <citation type="journal article" date="2023" name="Commun. Biol.">
        <title>Genome analysis of Parmales, the sister group of diatoms, reveals the evolutionary specialization of diatoms from phago-mixotrophs to photoautotrophs.</title>
        <authorList>
            <person name="Ban H."/>
            <person name="Sato S."/>
            <person name="Yoshikawa S."/>
            <person name="Yamada K."/>
            <person name="Nakamura Y."/>
            <person name="Ichinomiya M."/>
            <person name="Sato N."/>
            <person name="Blanc-Mathieu R."/>
            <person name="Endo H."/>
            <person name="Kuwata A."/>
            <person name="Ogata H."/>
        </authorList>
    </citation>
    <scope>NUCLEOTIDE SEQUENCE [LARGE SCALE GENOMIC DNA]</scope>
    <source>
        <strain evidence="4">NIES 3700</strain>
    </source>
</reference>
<comment type="caution">
    <text evidence="3">The sequence shown here is derived from an EMBL/GenBank/DDBJ whole genome shotgun (WGS) entry which is preliminary data.</text>
</comment>
<evidence type="ECO:0000313" key="4">
    <source>
        <dbReference type="Proteomes" id="UP001165122"/>
    </source>
</evidence>
<comment type="subunit">
    <text evidence="2">Tetramer of two alpha and two beta subunits.</text>
</comment>
<dbReference type="SMART" id="SM01085">
    <property type="entry name" value="CK_II_beta"/>
    <property type="match status" value="1"/>
</dbReference>
<dbReference type="GO" id="GO:0005956">
    <property type="term" value="C:protein kinase CK2 complex"/>
    <property type="evidence" value="ECO:0007669"/>
    <property type="project" value="UniProtKB-UniRule"/>
</dbReference>
<protein>
    <recommendedName>
        <fullName evidence="2">Casein kinase II subunit beta</fullName>
        <shortName evidence="2">CK II beta</shortName>
    </recommendedName>
</protein>
<sequence>MSSPSGSSSSSSSTSSSPPWIPWFTSLPGNALYASIPPAYIMDAFNLYGLRAITPNFTATLNTLLDRSTPSTPLPDTIRLYGLIHSRYILTTPGLSQMSEKYLNGDFGYCPLIKCGGEKNRQKCLPVGMSDVPGVSSVKLYCPRCQNTFEKNTQSLESDTEIDGAHFGISFLGSFFLGNPELVVEGECKEVPDVMRVFGFKVHGSSVALQSVRLDILCVARSE</sequence>
<name>A0A9W7KU13_9STRA</name>
<dbReference type="GO" id="GO:0019887">
    <property type="term" value="F:protein kinase regulator activity"/>
    <property type="evidence" value="ECO:0007669"/>
    <property type="project" value="InterPro"/>
</dbReference>
<dbReference type="AlphaFoldDB" id="A0A9W7KU13"/>
<dbReference type="OrthoDB" id="3971593at2759"/>
<dbReference type="PANTHER" id="PTHR11740:SF0">
    <property type="entry name" value="CASEIN KINASE II SUBUNIT BETA"/>
    <property type="match status" value="1"/>
</dbReference>
<dbReference type="Proteomes" id="UP001165122">
    <property type="component" value="Unassembled WGS sequence"/>
</dbReference>
<proteinExistence type="inferred from homology"/>
<evidence type="ECO:0000313" key="3">
    <source>
        <dbReference type="EMBL" id="GMI11300.1"/>
    </source>
</evidence>
<dbReference type="FunFam" id="2.20.25.20:FF:000001">
    <property type="entry name" value="Casein kinase II subunit beta"/>
    <property type="match status" value="1"/>
</dbReference>
<keyword evidence="4" id="KW-1185">Reference proteome</keyword>
<dbReference type="Gene3D" id="1.10.1820.10">
    <property type="entry name" value="protein kinase ck2 holoenzyme, chain C, domain 1"/>
    <property type="match status" value="1"/>
</dbReference>
<dbReference type="GO" id="GO:0005737">
    <property type="term" value="C:cytoplasm"/>
    <property type="evidence" value="ECO:0007669"/>
    <property type="project" value="TreeGrafter"/>
</dbReference>
<dbReference type="Gene3D" id="2.20.25.20">
    <property type="match status" value="1"/>
</dbReference>
<dbReference type="PANTHER" id="PTHR11740">
    <property type="entry name" value="CASEIN KINASE II SUBUNIT BETA"/>
    <property type="match status" value="1"/>
</dbReference>
<organism evidence="3 4">
    <name type="scientific">Triparma laevis f. longispina</name>
    <dbReference type="NCBI Taxonomy" id="1714387"/>
    <lineage>
        <taxon>Eukaryota</taxon>
        <taxon>Sar</taxon>
        <taxon>Stramenopiles</taxon>
        <taxon>Ochrophyta</taxon>
        <taxon>Bolidophyceae</taxon>
        <taxon>Parmales</taxon>
        <taxon>Triparmaceae</taxon>
        <taxon>Triparma</taxon>
    </lineage>
</organism>
<gene>
    <name evidence="3" type="ORF">TrLO_g10490</name>
</gene>
<dbReference type="InterPro" id="IPR000704">
    <property type="entry name" value="Casein_kinase_II_reg-sub"/>
</dbReference>
<comment type="similarity">
    <text evidence="1 2">Belongs to the casein kinase 2 subunit beta family.</text>
</comment>
<dbReference type="SUPFAM" id="SSF57798">
    <property type="entry name" value="Casein kinase II beta subunit"/>
    <property type="match status" value="1"/>
</dbReference>
<dbReference type="Pfam" id="PF01214">
    <property type="entry name" value="CK_II_beta"/>
    <property type="match status" value="1"/>
</dbReference>
<evidence type="ECO:0000256" key="2">
    <source>
        <dbReference type="RuleBase" id="RU361268"/>
    </source>
</evidence>
<dbReference type="InterPro" id="IPR035991">
    <property type="entry name" value="Casein_kinase_II_beta-like"/>
</dbReference>
<dbReference type="InterPro" id="IPR016149">
    <property type="entry name" value="Casein_kin_II_reg-sub_N"/>
</dbReference>
<dbReference type="PRINTS" id="PR00472">
    <property type="entry name" value="CASNKINASEII"/>
</dbReference>
<dbReference type="EMBL" id="BRXW01000160">
    <property type="protein sequence ID" value="GMI11300.1"/>
    <property type="molecule type" value="Genomic_DNA"/>
</dbReference>
<accession>A0A9W7KU13</accession>